<organism evidence="1 2">
    <name type="scientific">Pristionchus entomophagus</name>
    <dbReference type="NCBI Taxonomy" id="358040"/>
    <lineage>
        <taxon>Eukaryota</taxon>
        <taxon>Metazoa</taxon>
        <taxon>Ecdysozoa</taxon>
        <taxon>Nematoda</taxon>
        <taxon>Chromadorea</taxon>
        <taxon>Rhabditida</taxon>
        <taxon>Rhabditina</taxon>
        <taxon>Diplogasteromorpha</taxon>
        <taxon>Diplogasteroidea</taxon>
        <taxon>Neodiplogasteridae</taxon>
        <taxon>Pristionchus</taxon>
    </lineage>
</organism>
<dbReference type="AlphaFoldDB" id="A0AAV5T0F3"/>
<feature type="non-terminal residue" evidence="1">
    <location>
        <position position="1"/>
    </location>
</feature>
<sequence>LEWSLALTTLSGRILEMFPKGRPRFTMQQQLQQLQLNSTTFYLPTRRTHLTVEIYSPSEQQTALYVSM</sequence>
<protein>
    <submittedName>
        <fullName evidence="1">Uncharacterized protein</fullName>
    </submittedName>
</protein>
<reference evidence="1" key="1">
    <citation type="submission" date="2023-10" db="EMBL/GenBank/DDBJ databases">
        <title>Genome assembly of Pristionchus species.</title>
        <authorList>
            <person name="Yoshida K."/>
            <person name="Sommer R.J."/>
        </authorList>
    </citation>
    <scope>NUCLEOTIDE SEQUENCE</scope>
    <source>
        <strain evidence="1">RS0144</strain>
    </source>
</reference>
<dbReference type="EMBL" id="BTSX01000002">
    <property type="protein sequence ID" value="GMS85206.1"/>
    <property type="molecule type" value="Genomic_DNA"/>
</dbReference>
<keyword evidence="2" id="KW-1185">Reference proteome</keyword>
<accession>A0AAV5T0F3</accession>
<gene>
    <name evidence="1" type="ORF">PENTCL1PPCAC_7381</name>
</gene>
<proteinExistence type="predicted"/>
<evidence type="ECO:0000313" key="2">
    <source>
        <dbReference type="Proteomes" id="UP001432027"/>
    </source>
</evidence>
<name>A0AAV5T0F3_9BILA</name>
<comment type="caution">
    <text evidence="1">The sequence shown here is derived from an EMBL/GenBank/DDBJ whole genome shotgun (WGS) entry which is preliminary data.</text>
</comment>
<feature type="non-terminal residue" evidence="1">
    <location>
        <position position="68"/>
    </location>
</feature>
<dbReference type="Proteomes" id="UP001432027">
    <property type="component" value="Unassembled WGS sequence"/>
</dbReference>
<evidence type="ECO:0000313" key="1">
    <source>
        <dbReference type="EMBL" id="GMS85206.1"/>
    </source>
</evidence>